<evidence type="ECO:0000313" key="2">
    <source>
        <dbReference type="EMBL" id="EMD61428.1"/>
    </source>
</evidence>
<organism evidence="2 3">
    <name type="scientific">Cochliobolus sativus (strain ND90Pr / ATCC 201652)</name>
    <name type="common">Common root rot and spot blotch fungus</name>
    <name type="synonym">Bipolaris sorokiniana</name>
    <dbReference type="NCBI Taxonomy" id="665912"/>
    <lineage>
        <taxon>Eukaryota</taxon>
        <taxon>Fungi</taxon>
        <taxon>Dikarya</taxon>
        <taxon>Ascomycota</taxon>
        <taxon>Pezizomycotina</taxon>
        <taxon>Dothideomycetes</taxon>
        <taxon>Pleosporomycetidae</taxon>
        <taxon>Pleosporales</taxon>
        <taxon>Pleosporineae</taxon>
        <taxon>Pleosporaceae</taxon>
        <taxon>Bipolaris</taxon>
    </lineage>
</organism>
<evidence type="ECO:0000256" key="1">
    <source>
        <dbReference type="SAM" id="MobiDB-lite"/>
    </source>
</evidence>
<keyword evidence="3" id="KW-1185">Reference proteome</keyword>
<feature type="compositionally biased region" description="Low complexity" evidence="1">
    <location>
        <begin position="20"/>
        <end position="30"/>
    </location>
</feature>
<dbReference type="RefSeq" id="XP_007702780.1">
    <property type="nucleotide sequence ID" value="XM_007704590.1"/>
</dbReference>
<proteinExistence type="predicted"/>
<accession>M2S2K6</accession>
<dbReference type="EMBL" id="KB445648">
    <property type="protein sequence ID" value="EMD61428.1"/>
    <property type="molecule type" value="Genomic_DNA"/>
</dbReference>
<gene>
    <name evidence="2" type="ORF">COCSADRAFT_231374</name>
</gene>
<dbReference type="OMA" id="SCCFACC"/>
<name>M2S2K6_COCSN</name>
<feature type="compositionally biased region" description="Pro residues" evidence="1">
    <location>
        <begin position="1"/>
        <end position="19"/>
    </location>
</feature>
<dbReference type="KEGG" id="bsc:COCSADRAFT_231374"/>
<reference evidence="2 3" key="1">
    <citation type="journal article" date="2012" name="PLoS Pathog.">
        <title>Diverse lifestyles and strategies of plant pathogenesis encoded in the genomes of eighteen Dothideomycetes fungi.</title>
        <authorList>
            <person name="Ohm R.A."/>
            <person name="Feau N."/>
            <person name="Henrissat B."/>
            <person name="Schoch C.L."/>
            <person name="Horwitz B.A."/>
            <person name="Barry K.W."/>
            <person name="Condon B.J."/>
            <person name="Copeland A.C."/>
            <person name="Dhillon B."/>
            <person name="Glaser F."/>
            <person name="Hesse C.N."/>
            <person name="Kosti I."/>
            <person name="LaButti K."/>
            <person name="Lindquist E.A."/>
            <person name="Lucas S."/>
            <person name="Salamov A.A."/>
            <person name="Bradshaw R.E."/>
            <person name="Ciuffetti L."/>
            <person name="Hamelin R.C."/>
            <person name="Kema G.H.J."/>
            <person name="Lawrence C."/>
            <person name="Scott J.A."/>
            <person name="Spatafora J.W."/>
            <person name="Turgeon B.G."/>
            <person name="de Wit P.J.G.M."/>
            <person name="Zhong S."/>
            <person name="Goodwin S.B."/>
            <person name="Grigoriev I.V."/>
        </authorList>
    </citation>
    <scope>NUCLEOTIDE SEQUENCE [LARGE SCALE GENOMIC DNA]</scope>
    <source>
        <strain evidence="3">ND90Pr / ATCC 201652</strain>
    </source>
</reference>
<dbReference type="HOGENOM" id="CLU_2426688_0_0_1"/>
<dbReference type="OrthoDB" id="10361548at2759"/>
<dbReference type="AlphaFoldDB" id="M2S2K6"/>
<sequence>MTSPYPPNIYQPPYPPTPQIYPQQPYQSNPYPSPDPQWQQHPQMNYAAQPISIQDAQMPIREAEKQDEPCCCARRGCFWTWFDCRTICVDCCPSCCFACC</sequence>
<reference evidence="3" key="2">
    <citation type="journal article" date="2013" name="PLoS Genet.">
        <title>Comparative genome structure, secondary metabolite, and effector coding capacity across Cochliobolus pathogens.</title>
        <authorList>
            <person name="Condon B.J."/>
            <person name="Leng Y."/>
            <person name="Wu D."/>
            <person name="Bushley K.E."/>
            <person name="Ohm R.A."/>
            <person name="Otillar R."/>
            <person name="Martin J."/>
            <person name="Schackwitz W."/>
            <person name="Grimwood J."/>
            <person name="MohdZainudin N."/>
            <person name="Xue C."/>
            <person name="Wang R."/>
            <person name="Manning V.A."/>
            <person name="Dhillon B."/>
            <person name="Tu Z.J."/>
            <person name="Steffenson B.J."/>
            <person name="Salamov A."/>
            <person name="Sun H."/>
            <person name="Lowry S."/>
            <person name="LaButti K."/>
            <person name="Han J."/>
            <person name="Copeland A."/>
            <person name="Lindquist E."/>
            <person name="Barry K."/>
            <person name="Schmutz J."/>
            <person name="Baker S.E."/>
            <person name="Ciuffetti L.M."/>
            <person name="Grigoriev I.V."/>
            <person name="Zhong S."/>
            <person name="Turgeon B.G."/>
        </authorList>
    </citation>
    <scope>NUCLEOTIDE SEQUENCE [LARGE SCALE GENOMIC DNA]</scope>
    <source>
        <strain evidence="3">ND90Pr / ATCC 201652</strain>
    </source>
</reference>
<dbReference type="Proteomes" id="UP000016934">
    <property type="component" value="Unassembled WGS sequence"/>
</dbReference>
<evidence type="ECO:0000313" key="3">
    <source>
        <dbReference type="Proteomes" id="UP000016934"/>
    </source>
</evidence>
<dbReference type="GeneID" id="19134779"/>
<feature type="region of interest" description="Disordered" evidence="1">
    <location>
        <begin position="1"/>
        <end position="39"/>
    </location>
</feature>
<protein>
    <submittedName>
        <fullName evidence="2">Uncharacterized protein</fullName>
    </submittedName>
</protein>